<proteinExistence type="predicted"/>
<dbReference type="EMBL" id="JBFTWV010000038">
    <property type="protein sequence ID" value="KAL2795073.1"/>
    <property type="molecule type" value="Genomic_DNA"/>
</dbReference>
<evidence type="ECO:0000313" key="2">
    <source>
        <dbReference type="Proteomes" id="UP001610563"/>
    </source>
</evidence>
<comment type="caution">
    <text evidence="1">The sequence shown here is derived from an EMBL/GenBank/DDBJ whole genome shotgun (WGS) entry which is preliminary data.</text>
</comment>
<dbReference type="Proteomes" id="UP001610563">
    <property type="component" value="Unassembled WGS sequence"/>
</dbReference>
<name>A0ABR4G7S8_9EURO</name>
<reference evidence="1 2" key="1">
    <citation type="submission" date="2024-07" db="EMBL/GenBank/DDBJ databases">
        <title>Section-level genome sequencing and comparative genomics of Aspergillus sections Usti and Cavernicolus.</title>
        <authorList>
            <consortium name="Lawrence Berkeley National Laboratory"/>
            <person name="Nybo J.L."/>
            <person name="Vesth T.C."/>
            <person name="Theobald S."/>
            <person name="Frisvad J.C."/>
            <person name="Larsen T.O."/>
            <person name="Kjaerboelling I."/>
            <person name="Rothschild-Mancinelli K."/>
            <person name="Lyhne E.K."/>
            <person name="Kogle M.E."/>
            <person name="Barry K."/>
            <person name="Clum A."/>
            <person name="Na H."/>
            <person name="Ledsgaard L."/>
            <person name="Lin J."/>
            <person name="Lipzen A."/>
            <person name="Kuo A."/>
            <person name="Riley R."/>
            <person name="Mondo S."/>
            <person name="Labutti K."/>
            <person name="Haridas S."/>
            <person name="Pangalinan J."/>
            <person name="Salamov A.A."/>
            <person name="Simmons B.A."/>
            <person name="Magnuson J.K."/>
            <person name="Chen J."/>
            <person name="Drula E."/>
            <person name="Henrissat B."/>
            <person name="Wiebenga A."/>
            <person name="Lubbers R.J."/>
            <person name="Gomes A.C."/>
            <person name="Makela M.R."/>
            <person name="Stajich J."/>
            <person name="Grigoriev I.V."/>
            <person name="Mortensen U.H."/>
            <person name="De Vries R.P."/>
            <person name="Baker S.E."/>
            <person name="Andersen M.R."/>
        </authorList>
    </citation>
    <scope>NUCLEOTIDE SEQUENCE [LARGE SCALE GENOMIC DNA]</scope>
    <source>
        <strain evidence="1 2">CBS 209.92</strain>
    </source>
</reference>
<protein>
    <submittedName>
        <fullName evidence="1">Uncharacterized protein</fullName>
    </submittedName>
</protein>
<accession>A0ABR4G7S8</accession>
<organism evidence="1 2">
    <name type="scientific">Aspergillus keveii</name>
    <dbReference type="NCBI Taxonomy" id="714993"/>
    <lineage>
        <taxon>Eukaryota</taxon>
        <taxon>Fungi</taxon>
        <taxon>Dikarya</taxon>
        <taxon>Ascomycota</taxon>
        <taxon>Pezizomycotina</taxon>
        <taxon>Eurotiomycetes</taxon>
        <taxon>Eurotiomycetidae</taxon>
        <taxon>Eurotiales</taxon>
        <taxon>Aspergillaceae</taxon>
        <taxon>Aspergillus</taxon>
        <taxon>Aspergillus subgen. Nidulantes</taxon>
    </lineage>
</organism>
<evidence type="ECO:0000313" key="1">
    <source>
        <dbReference type="EMBL" id="KAL2795073.1"/>
    </source>
</evidence>
<gene>
    <name evidence="1" type="ORF">BJX66DRAFT_175310</name>
</gene>
<sequence>MPTKDALTTPMRCRCASEPRGMQRCVQPRSFLGPAELLSISDRCRLWLVATFNYSVSTSQLFEASSGSRSHHYRPPKWLCGNIILFRYNLPVDEAWTFPYGHGHRGSPRRAGSVTAPLSLLLLKKDRKGREHDLGLRKTAYLVHSLSAI</sequence>
<keyword evidence="2" id="KW-1185">Reference proteome</keyword>